<accession>A0A6L2MCZ0</accession>
<evidence type="ECO:0000256" key="1">
    <source>
        <dbReference type="SAM" id="MobiDB-lite"/>
    </source>
</evidence>
<reference evidence="2" key="1">
    <citation type="journal article" date="2019" name="Sci. Rep.">
        <title>Draft genome of Tanacetum cinerariifolium, the natural source of mosquito coil.</title>
        <authorList>
            <person name="Yamashiro T."/>
            <person name="Shiraishi A."/>
            <person name="Satake H."/>
            <person name="Nakayama K."/>
        </authorList>
    </citation>
    <scope>NUCLEOTIDE SEQUENCE</scope>
</reference>
<evidence type="ECO:0000313" key="2">
    <source>
        <dbReference type="EMBL" id="GEU71758.1"/>
    </source>
</evidence>
<gene>
    <name evidence="2" type="ORF">Tci_043736</name>
</gene>
<dbReference type="EMBL" id="BKCJ010006364">
    <property type="protein sequence ID" value="GEU71758.1"/>
    <property type="molecule type" value="Genomic_DNA"/>
</dbReference>
<sequence length="111" mass="11729">RGGVDDNEEGGVEGGGGGDFGGSGGCDVVVAAEEWERRVGESDIRDRIDRVVGSIFGFAGNARRKSFPAAAVAGDGGGRRQQDTESENVSGNNIPKIKFNNWEELAEELMR</sequence>
<dbReference type="AlphaFoldDB" id="A0A6L2MCZ0"/>
<feature type="compositionally biased region" description="Acidic residues" evidence="1">
    <location>
        <begin position="1"/>
        <end position="11"/>
    </location>
</feature>
<name>A0A6L2MCZ0_TANCI</name>
<comment type="caution">
    <text evidence="2">The sequence shown here is derived from an EMBL/GenBank/DDBJ whole genome shotgun (WGS) entry which is preliminary data.</text>
</comment>
<feature type="region of interest" description="Disordered" evidence="1">
    <location>
        <begin position="1"/>
        <end position="25"/>
    </location>
</feature>
<feature type="region of interest" description="Disordered" evidence="1">
    <location>
        <begin position="72"/>
        <end position="92"/>
    </location>
</feature>
<proteinExistence type="predicted"/>
<feature type="non-terminal residue" evidence="2">
    <location>
        <position position="1"/>
    </location>
</feature>
<feature type="compositionally biased region" description="Gly residues" evidence="1">
    <location>
        <begin position="12"/>
        <end position="25"/>
    </location>
</feature>
<organism evidence="2">
    <name type="scientific">Tanacetum cinerariifolium</name>
    <name type="common">Dalmatian daisy</name>
    <name type="synonym">Chrysanthemum cinerariifolium</name>
    <dbReference type="NCBI Taxonomy" id="118510"/>
    <lineage>
        <taxon>Eukaryota</taxon>
        <taxon>Viridiplantae</taxon>
        <taxon>Streptophyta</taxon>
        <taxon>Embryophyta</taxon>
        <taxon>Tracheophyta</taxon>
        <taxon>Spermatophyta</taxon>
        <taxon>Magnoliopsida</taxon>
        <taxon>eudicotyledons</taxon>
        <taxon>Gunneridae</taxon>
        <taxon>Pentapetalae</taxon>
        <taxon>asterids</taxon>
        <taxon>campanulids</taxon>
        <taxon>Asterales</taxon>
        <taxon>Asteraceae</taxon>
        <taxon>Asteroideae</taxon>
        <taxon>Anthemideae</taxon>
        <taxon>Anthemidinae</taxon>
        <taxon>Tanacetum</taxon>
    </lineage>
</organism>
<protein>
    <submittedName>
        <fullName evidence="2">Uncharacterized protein</fullName>
    </submittedName>
</protein>